<reference evidence="9" key="1">
    <citation type="submission" date="2017-09" db="EMBL/GenBank/DDBJ databases">
        <title>Depth-based differentiation of microbial function through sediment-hosted aquifers and enrichment of novel symbionts in the deep terrestrial subsurface.</title>
        <authorList>
            <person name="Probst A.J."/>
            <person name="Ladd B."/>
            <person name="Jarett J.K."/>
            <person name="Geller-Mcgrath D.E."/>
            <person name="Sieber C.M.K."/>
            <person name="Emerson J.B."/>
            <person name="Anantharaman K."/>
            <person name="Thomas B.C."/>
            <person name="Malmstrom R."/>
            <person name="Stieglmeier M."/>
            <person name="Klingl A."/>
            <person name="Woyke T."/>
            <person name="Ryan C.M."/>
            <person name="Banfield J.F."/>
        </authorList>
    </citation>
    <scope>NUCLEOTIDE SEQUENCE [LARGE SCALE GENOMIC DNA]</scope>
</reference>
<keyword evidence="3" id="KW-0597">Phosphoprotein</keyword>
<dbReference type="AlphaFoldDB" id="A0A2M8KWG6"/>
<dbReference type="PANTHER" id="PTHR43047:SF72">
    <property type="entry name" value="OSMOSENSING HISTIDINE PROTEIN KINASE SLN1"/>
    <property type="match status" value="1"/>
</dbReference>
<dbReference type="Pfam" id="PF16927">
    <property type="entry name" value="HisKA_7TM"/>
    <property type="match status" value="1"/>
</dbReference>
<evidence type="ECO:0000256" key="3">
    <source>
        <dbReference type="ARBA" id="ARBA00022553"/>
    </source>
</evidence>
<dbReference type="GO" id="GO:0005886">
    <property type="term" value="C:plasma membrane"/>
    <property type="evidence" value="ECO:0007669"/>
    <property type="project" value="TreeGrafter"/>
</dbReference>
<organism evidence="8 9">
    <name type="scientific">Candidatus Ryanbacteria bacterium CG10_big_fil_rev_8_21_14_0_10_43_42</name>
    <dbReference type="NCBI Taxonomy" id="1974864"/>
    <lineage>
        <taxon>Bacteria</taxon>
        <taxon>Candidatus Ryaniibacteriota</taxon>
    </lineage>
</organism>
<feature type="domain" description="Histidine kinase" evidence="7">
    <location>
        <begin position="313"/>
        <end position="535"/>
    </location>
</feature>
<feature type="transmembrane region" description="Helical" evidence="6">
    <location>
        <begin position="39"/>
        <end position="58"/>
    </location>
</feature>
<dbReference type="GO" id="GO:0000155">
    <property type="term" value="F:phosphorelay sensor kinase activity"/>
    <property type="evidence" value="ECO:0007669"/>
    <property type="project" value="InterPro"/>
</dbReference>
<evidence type="ECO:0000256" key="2">
    <source>
        <dbReference type="ARBA" id="ARBA00012438"/>
    </source>
</evidence>
<dbReference type="PANTHER" id="PTHR43047">
    <property type="entry name" value="TWO-COMPONENT HISTIDINE PROTEIN KINASE"/>
    <property type="match status" value="1"/>
</dbReference>
<comment type="catalytic activity">
    <reaction evidence="1">
        <text>ATP + protein L-histidine = ADP + protein N-phospho-L-histidine.</text>
        <dbReference type="EC" id="2.7.13.3"/>
    </reaction>
</comment>
<feature type="transmembrane region" description="Helical" evidence="6">
    <location>
        <begin position="199"/>
        <end position="219"/>
    </location>
</feature>
<name>A0A2M8KWG6_9BACT</name>
<feature type="transmembrane region" description="Helical" evidence="6">
    <location>
        <begin position="254"/>
        <end position="273"/>
    </location>
</feature>
<keyword evidence="4" id="KW-0808">Transferase</keyword>
<keyword evidence="5" id="KW-0418">Kinase</keyword>
<keyword evidence="6" id="KW-0812">Transmembrane</keyword>
<dbReference type="PROSITE" id="PS50109">
    <property type="entry name" value="HIS_KIN"/>
    <property type="match status" value="1"/>
</dbReference>
<evidence type="ECO:0000256" key="1">
    <source>
        <dbReference type="ARBA" id="ARBA00000085"/>
    </source>
</evidence>
<evidence type="ECO:0000256" key="6">
    <source>
        <dbReference type="SAM" id="Phobius"/>
    </source>
</evidence>
<dbReference type="InterPro" id="IPR004358">
    <property type="entry name" value="Sig_transdc_His_kin-like_C"/>
</dbReference>
<sequence>MPFLFNYYTLSLVLGGFIALISGVVVYTRNPKELTNNAWLLLNVSSAIWSFGYFVMISTSDKNVALASNLILHQGAILIPLFYFLFILAITQSFQKYRLEFLTAMIVGVLFSFLNPTKEFVVTVLPKFIFNYVPDAGPLYIYFTVYFFLLTIYSLWILWKFIRRHPSKESLPLKFVLGASIAGFLGGGSVFFLTFNIQIPPILLMFFSFYPIIITYAILRHHLFDIRVIVTELLVFITWTLLLIRIILANNLTARIVDGILLTILIVVGTLLIRSVLQEVKNREEIEILAKQLQAANKNLENINQAKSDFLSIASHQLKTPLSIIKGYVSMAMEGMFGRMNKELESQMRKVYISNERLISLVEDLLNLSRIEDGRMKYDWEITDMGEITYSVSEEMSDTAKKKGLIFKYKKPKELFSACVDPNKIRNVVFNLVDNAIKYTEEGSVIISLTKEHDTMRLSVKDTGRGIGKENMGKLFNKFTRAEEINGSRNVRVSGFGLGLYVTRLITEAHKGRIWVESEGEGMGSTFILELPLYQKKESETPDALRNMMEEA</sequence>
<dbReference type="InterPro" id="IPR003661">
    <property type="entry name" value="HisK_dim/P_dom"/>
</dbReference>
<dbReference type="Pfam" id="PF02518">
    <property type="entry name" value="HATPase_c"/>
    <property type="match status" value="1"/>
</dbReference>
<feature type="transmembrane region" description="Helical" evidence="6">
    <location>
        <begin position="171"/>
        <end position="193"/>
    </location>
</feature>
<dbReference type="InterPro" id="IPR031621">
    <property type="entry name" value="HisKA_7TM"/>
</dbReference>
<evidence type="ECO:0000256" key="4">
    <source>
        <dbReference type="ARBA" id="ARBA00022679"/>
    </source>
</evidence>
<evidence type="ECO:0000256" key="5">
    <source>
        <dbReference type="ARBA" id="ARBA00022777"/>
    </source>
</evidence>
<dbReference type="SUPFAM" id="SSF55874">
    <property type="entry name" value="ATPase domain of HSP90 chaperone/DNA topoisomerase II/histidine kinase"/>
    <property type="match status" value="1"/>
</dbReference>
<gene>
    <name evidence="8" type="ORF">COU90_03525</name>
</gene>
<dbReference type="InterPro" id="IPR036097">
    <property type="entry name" value="HisK_dim/P_sf"/>
</dbReference>
<protein>
    <recommendedName>
        <fullName evidence="2">histidine kinase</fullName>
        <ecNumber evidence="2">2.7.13.3</ecNumber>
    </recommendedName>
</protein>
<comment type="caution">
    <text evidence="8">The sequence shown here is derived from an EMBL/GenBank/DDBJ whole genome shotgun (WGS) entry which is preliminary data.</text>
</comment>
<evidence type="ECO:0000259" key="7">
    <source>
        <dbReference type="PROSITE" id="PS50109"/>
    </source>
</evidence>
<feature type="transmembrane region" description="Helical" evidence="6">
    <location>
        <begin position="6"/>
        <end position="27"/>
    </location>
</feature>
<evidence type="ECO:0000313" key="8">
    <source>
        <dbReference type="EMBL" id="PJE64260.1"/>
    </source>
</evidence>
<dbReference type="CDD" id="cd00082">
    <property type="entry name" value="HisKA"/>
    <property type="match status" value="1"/>
</dbReference>
<proteinExistence type="predicted"/>
<dbReference type="Gene3D" id="1.10.287.130">
    <property type="match status" value="1"/>
</dbReference>
<feature type="transmembrane region" description="Helical" evidence="6">
    <location>
        <begin position="70"/>
        <end position="90"/>
    </location>
</feature>
<dbReference type="SMART" id="SM00387">
    <property type="entry name" value="HATPase_c"/>
    <property type="match status" value="1"/>
</dbReference>
<dbReference type="EMBL" id="PFEF01000007">
    <property type="protein sequence ID" value="PJE64260.1"/>
    <property type="molecule type" value="Genomic_DNA"/>
</dbReference>
<keyword evidence="6" id="KW-1133">Transmembrane helix</keyword>
<evidence type="ECO:0000313" key="9">
    <source>
        <dbReference type="Proteomes" id="UP000229098"/>
    </source>
</evidence>
<dbReference type="PRINTS" id="PR00344">
    <property type="entry name" value="BCTRLSENSOR"/>
</dbReference>
<feature type="transmembrane region" description="Helical" evidence="6">
    <location>
        <begin position="226"/>
        <end position="248"/>
    </location>
</feature>
<dbReference type="Gene3D" id="3.30.565.10">
    <property type="entry name" value="Histidine kinase-like ATPase, C-terminal domain"/>
    <property type="match status" value="1"/>
</dbReference>
<dbReference type="InterPro" id="IPR036890">
    <property type="entry name" value="HATPase_C_sf"/>
</dbReference>
<keyword evidence="6" id="KW-0472">Membrane</keyword>
<dbReference type="InterPro" id="IPR005467">
    <property type="entry name" value="His_kinase_dom"/>
</dbReference>
<dbReference type="EC" id="2.7.13.3" evidence="2"/>
<dbReference type="Pfam" id="PF00512">
    <property type="entry name" value="HisKA"/>
    <property type="match status" value="1"/>
</dbReference>
<dbReference type="GO" id="GO:0009927">
    <property type="term" value="F:histidine phosphotransfer kinase activity"/>
    <property type="evidence" value="ECO:0007669"/>
    <property type="project" value="TreeGrafter"/>
</dbReference>
<dbReference type="FunFam" id="3.30.565.10:FF:000006">
    <property type="entry name" value="Sensor histidine kinase WalK"/>
    <property type="match status" value="1"/>
</dbReference>
<dbReference type="Proteomes" id="UP000229098">
    <property type="component" value="Unassembled WGS sequence"/>
</dbReference>
<dbReference type="SMART" id="SM00388">
    <property type="entry name" value="HisKA"/>
    <property type="match status" value="1"/>
</dbReference>
<dbReference type="InterPro" id="IPR003594">
    <property type="entry name" value="HATPase_dom"/>
</dbReference>
<feature type="transmembrane region" description="Helical" evidence="6">
    <location>
        <begin position="139"/>
        <end position="159"/>
    </location>
</feature>
<feature type="transmembrane region" description="Helical" evidence="6">
    <location>
        <begin position="97"/>
        <end position="114"/>
    </location>
</feature>
<accession>A0A2M8KWG6</accession>
<dbReference type="SUPFAM" id="SSF47384">
    <property type="entry name" value="Homodimeric domain of signal transducing histidine kinase"/>
    <property type="match status" value="1"/>
</dbReference>